<dbReference type="AlphaFoldDB" id="A0A917BTS6"/>
<reference evidence="2" key="2">
    <citation type="submission" date="2020-09" db="EMBL/GenBank/DDBJ databases">
        <authorList>
            <person name="Sun Q."/>
            <person name="Sedlacek I."/>
        </authorList>
    </citation>
    <scope>NUCLEOTIDE SEQUENCE</scope>
    <source>
        <strain evidence="2">CCM 7897</strain>
    </source>
</reference>
<feature type="region of interest" description="Disordered" evidence="1">
    <location>
        <begin position="1"/>
        <end position="20"/>
    </location>
</feature>
<protein>
    <submittedName>
        <fullName evidence="2">Uncharacterized protein</fullName>
    </submittedName>
</protein>
<feature type="region of interest" description="Disordered" evidence="1">
    <location>
        <begin position="55"/>
        <end position="74"/>
    </location>
</feature>
<accession>A0A917BTS6</accession>
<organism evidence="2 3">
    <name type="scientific">Azorhizobium oxalatiphilum</name>
    <dbReference type="NCBI Taxonomy" id="980631"/>
    <lineage>
        <taxon>Bacteria</taxon>
        <taxon>Pseudomonadati</taxon>
        <taxon>Pseudomonadota</taxon>
        <taxon>Alphaproteobacteria</taxon>
        <taxon>Hyphomicrobiales</taxon>
        <taxon>Xanthobacteraceae</taxon>
        <taxon>Azorhizobium</taxon>
    </lineage>
</organism>
<proteinExistence type="predicted"/>
<gene>
    <name evidence="2" type="ORF">GCM10007301_15230</name>
</gene>
<evidence type="ECO:0000256" key="1">
    <source>
        <dbReference type="SAM" id="MobiDB-lite"/>
    </source>
</evidence>
<evidence type="ECO:0000313" key="2">
    <source>
        <dbReference type="EMBL" id="GGF56521.1"/>
    </source>
</evidence>
<evidence type="ECO:0000313" key="3">
    <source>
        <dbReference type="Proteomes" id="UP000606044"/>
    </source>
</evidence>
<sequence length="74" mass="7951">MIQSNGEWQRDPKVPIGSDEVRTTCLSGQLGHQHRPVRRTIRHADKLAPGIFGGVMHGAHAASPEATRRSGTGA</sequence>
<keyword evidence="3" id="KW-1185">Reference proteome</keyword>
<name>A0A917BTS6_9HYPH</name>
<comment type="caution">
    <text evidence="2">The sequence shown here is derived from an EMBL/GenBank/DDBJ whole genome shotgun (WGS) entry which is preliminary data.</text>
</comment>
<reference evidence="2" key="1">
    <citation type="journal article" date="2014" name="Int. J. Syst. Evol. Microbiol.">
        <title>Complete genome sequence of Corynebacterium casei LMG S-19264T (=DSM 44701T), isolated from a smear-ripened cheese.</title>
        <authorList>
            <consortium name="US DOE Joint Genome Institute (JGI-PGF)"/>
            <person name="Walter F."/>
            <person name="Albersmeier A."/>
            <person name="Kalinowski J."/>
            <person name="Ruckert C."/>
        </authorList>
    </citation>
    <scope>NUCLEOTIDE SEQUENCE</scope>
    <source>
        <strain evidence="2">CCM 7897</strain>
    </source>
</reference>
<dbReference type="Proteomes" id="UP000606044">
    <property type="component" value="Unassembled WGS sequence"/>
</dbReference>
<dbReference type="EMBL" id="BMCT01000001">
    <property type="protein sequence ID" value="GGF56521.1"/>
    <property type="molecule type" value="Genomic_DNA"/>
</dbReference>